<name>A0A1I7X4F2_HETBA</name>
<dbReference type="GO" id="GO:0005615">
    <property type="term" value="C:extracellular space"/>
    <property type="evidence" value="ECO:0007669"/>
    <property type="project" value="TreeGrafter"/>
</dbReference>
<keyword evidence="1" id="KW-0378">Hydrolase</keyword>
<organism evidence="7 8">
    <name type="scientific">Heterorhabditis bacteriophora</name>
    <name type="common">Entomopathogenic nematode worm</name>
    <dbReference type="NCBI Taxonomy" id="37862"/>
    <lineage>
        <taxon>Eukaryota</taxon>
        <taxon>Metazoa</taxon>
        <taxon>Ecdysozoa</taxon>
        <taxon>Nematoda</taxon>
        <taxon>Chromadorea</taxon>
        <taxon>Rhabditida</taxon>
        <taxon>Rhabditina</taxon>
        <taxon>Rhabditomorpha</taxon>
        <taxon>Strongyloidea</taxon>
        <taxon>Heterorhabditidae</taxon>
        <taxon>Heterorhabditis</taxon>
    </lineage>
</organism>
<dbReference type="GO" id="GO:0046513">
    <property type="term" value="P:ceramide biosynthetic process"/>
    <property type="evidence" value="ECO:0007669"/>
    <property type="project" value="TreeGrafter"/>
</dbReference>
<feature type="domain" description="Saposin B-type" evidence="6">
    <location>
        <begin position="429"/>
        <end position="512"/>
    </location>
</feature>
<dbReference type="PANTHER" id="PTHR10340:SF31">
    <property type="entry name" value="SPHINGOMYELIN PHOSPHODIESTERASE ASM-3-RELATED"/>
    <property type="match status" value="1"/>
</dbReference>
<evidence type="ECO:0000313" key="8">
    <source>
        <dbReference type="WBParaSite" id="Hba_12261"/>
    </source>
</evidence>
<evidence type="ECO:0000256" key="5">
    <source>
        <dbReference type="ARBA" id="ARBA00047268"/>
    </source>
</evidence>
<sequence length="747" mass="83421">MKFCLECCGLTLLRPSSFSIFVLSSANRVSNHNEWSAEIGRFLSVECLEDRMIVKLDYNEERNQISMTSSLSRSIESGKICLTQETEECCGNAVEAEKRHEMIVRYDSCGIVKNNVSYGFNYTTVVAITAGPTRRISHFDVSCTVATEAISQVKFDIAFHGGRIETELSSFTIPFNTELELNIHSLAALTFEIPDLYTYPQSCWTVSIEEEITTGVVPNTETSSKVQFMKNGCPAHRGGVILASMFQNYTLEIMIVLPQTGGSTAGSTTIYINSGEQWIPPSKSPKSSPTTSRIAVQCDVFLCTSSARHGIRGIPMCPSAAACEGTSWQQPRSQPANLLAANSIHTRFRPQLIVSRNKDDAAPPLRGPIHEPKRITIRDSSSPTAEKVQVGAPFWVVALVGAICFSTGVTFIAVIWCIHNSNAVPDQLRSRECINCHFAVKQLQNAWGSDLTGDCFEEMLIFLCDYLHIESNFICKTAVSNWKDELIYVLTEVIANPADLCSLLVNDCGKIFDPFNATWQFPMPGIKPPVVEKMAVKPGKPTIRVLHLTDLHIDKDYTIGMEAHCNTSNTLTLCCRPNQDPDELSSSATVKQPAGYWGTIAQCDAPYWMVDNMLMQITERHKDIDYVMVTGDLESHAIWDYNKRDHADKIRNISGLLRQYFPNKMVYFAVGNHEGVPCDMFVPHSAPKKFNMDWLYTTMADSWKGWVPEDQMEMVKYNGCYMKKLFPGLRLISLNNGYGDSYNFSSA</sequence>
<proteinExistence type="predicted"/>
<evidence type="ECO:0000259" key="6">
    <source>
        <dbReference type="PROSITE" id="PS50015"/>
    </source>
</evidence>
<protein>
    <submittedName>
        <fullName evidence="8">Sphingomyelin phosphodiesterase</fullName>
    </submittedName>
</protein>
<dbReference type="AlphaFoldDB" id="A0A1I7X4F2"/>
<dbReference type="InterPro" id="IPR008139">
    <property type="entry name" value="SaposinB_dom"/>
</dbReference>
<dbReference type="Pfam" id="PF00149">
    <property type="entry name" value="Metallophos"/>
    <property type="match status" value="1"/>
</dbReference>
<dbReference type="SMART" id="SM00741">
    <property type="entry name" value="SapB"/>
    <property type="match status" value="1"/>
</dbReference>
<dbReference type="PROSITE" id="PS50015">
    <property type="entry name" value="SAP_B"/>
    <property type="match status" value="1"/>
</dbReference>
<evidence type="ECO:0000256" key="2">
    <source>
        <dbReference type="ARBA" id="ARBA00023157"/>
    </source>
</evidence>
<evidence type="ECO:0000313" key="7">
    <source>
        <dbReference type="Proteomes" id="UP000095283"/>
    </source>
</evidence>
<evidence type="ECO:0000256" key="3">
    <source>
        <dbReference type="ARBA" id="ARBA00023180"/>
    </source>
</evidence>
<dbReference type="SUPFAM" id="SSF56300">
    <property type="entry name" value="Metallo-dependent phosphatases"/>
    <property type="match status" value="1"/>
</dbReference>
<dbReference type="GO" id="GO:0016798">
    <property type="term" value="F:hydrolase activity, acting on glycosyl bonds"/>
    <property type="evidence" value="ECO:0007669"/>
    <property type="project" value="UniProtKB-KW"/>
</dbReference>
<keyword evidence="7" id="KW-1185">Reference proteome</keyword>
<keyword evidence="2" id="KW-1015">Disulfide bond</keyword>
<dbReference type="GO" id="GO:0061750">
    <property type="term" value="F:acid sphingomyelin phosphodiesterase activity"/>
    <property type="evidence" value="ECO:0007669"/>
    <property type="project" value="TreeGrafter"/>
</dbReference>
<dbReference type="PANTHER" id="PTHR10340">
    <property type="entry name" value="SPHINGOMYELIN PHOSPHODIESTERASE"/>
    <property type="match status" value="1"/>
</dbReference>
<evidence type="ECO:0000256" key="4">
    <source>
        <dbReference type="ARBA" id="ARBA00023295"/>
    </source>
</evidence>
<dbReference type="InterPro" id="IPR029052">
    <property type="entry name" value="Metallo-depent_PP-like"/>
</dbReference>
<keyword evidence="3" id="KW-0325">Glycoprotein</keyword>
<dbReference type="InterPro" id="IPR004843">
    <property type="entry name" value="Calcineurin-like_PHP"/>
</dbReference>
<keyword evidence="4" id="KW-0326">Glycosidase</keyword>
<dbReference type="GO" id="GO:0016020">
    <property type="term" value="C:membrane"/>
    <property type="evidence" value="ECO:0007669"/>
    <property type="project" value="GOC"/>
</dbReference>
<reference evidence="8" key="1">
    <citation type="submission" date="2016-11" db="UniProtKB">
        <authorList>
            <consortium name="WormBaseParasite"/>
        </authorList>
    </citation>
    <scope>IDENTIFICATION</scope>
</reference>
<dbReference type="Proteomes" id="UP000095283">
    <property type="component" value="Unplaced"/>
</dbReference>
<dbReference type="SUPFAM" id="SSF47862">
    <property type="entry name" value="Saposin"/>
    <property type="match status" value="1"/>
</dbReference>
<dbReference type="GO" id="GO:0005764">
    <property type="term" value="C:lysosome"/>
    <property type="evidence" value="ECO:0007669"/>
    <property type="project" value="TreeGrafter"/>
</dbReference>
<accession>A0A1I7X4F2</accession>
<comment type="catalytic activity">
    <reaction evidence="5">
        <text>a sphingomyelin + H2O = phosphocholine + an N-acylsphing-4-enine + H(+)</text>
        <dbReference type="Rhea" id="RHEA:19253"/>
        <dbReference type="ChEBI" id="CHEBI:15377"/>
        <dbReference type="ChEBI" id="CHEBI:15378"/>
        <dbReference type="ChEBI" id="CHEBI:17636"/>
        <dbReference type="ChEBI" id="CHEBI:52639"/>
        <dbReference type="ChEBI" id="CHEBI:295975"/>
        <dbReference type="EC" id="3.1.4.12"/>
    </reaction>
    <physiologicalReaction direction="left-to-right" evidence="5">
        <dbReference type="Rhea" id="RHEA:19254"/>
    </physiologicalReaction>
</comment>
<evidence type="ECO:0000256" key="1">
    <source>
        <dbReference type="ARBA" id="ARBA00022801"/>
    </source>
</evidence>
<dbReference type="GO" id="GO:0006685">
    <property type="term" value="P:sphingomyelin catabolic process"/>
    <property type="evidence" value="ECO:0007669"/>
    <property type="project" value="TreeGrafter"/>
</dbReference>
<dbReference type="WBParaSite" id="Hba_12261">
    <property type="protein sequence ID" value="Hba_12261"/>
    <property type="gene ID" value="Hba_12261"/>
</dbReference>
<dbReference type="InterPro" id="IPR011001">
    <property type="entry name" value="Saposin-like"/>
</dbReference>